<dbReference type="PROSITE" id="PS50103">
    <property type="entry name" value="ZF_C3H1"/>
    <property type="match status" value="1"/>
</dbReference>
<feature type="region of interest" description="Disordered" evidence="6">
    <location>
        <begin position="1466"/>
        <end position="1488"/>
    </location>
</feature>
<feature type="region of interest" description="Disordered" evidence="6">
    <location>
        <begin position="457"/>
        <end position="484"/>
    </location>
</feature>
<dbReference type="PANTHER" id="PTHR46695">
    <property type="entry name" value="ZINC FINGER CCCH DOMAIN-CONTAINING PROTEIN 44-RELATED"/>
    <property type="match status" value="1"/>
</dbReference>
<dbReference type="InterPro" id="IPR019787">
    <property type="entry name" value="Znf_PHD-finger"/>
</dbReference>
<feature type="compositionally biased region" description="Basic and acidic residues" evidence="6">
    <location>
        <begin position="752"/>
        <end position="763"/>
    </location>
</feature>
<feature type="region of interest" description="Disordered" evidence="6">
    <location>
        <begin position="1"/>
        <end position="25"/>
    </location>
</feature>
<dbReference type="SMART" id="SM00444">
    <property type="entry name" value="GYF"/>
    <property type="match status" value="1"/>
</dbReference>
<dbReference type="FunFam" id="3.30.40.10:FF:000303">
    <property type="entry name" value="Zinc finger CCCH domain-containing protein 19"/>
    <property type="match status" value="1"/>
</dbReference>
<feature type="compositionally biased region" description="Polar residues" evidence="6">
    <location>
        <begin position="1183"/>
        <end position="1203"/>
    </location>
</feature>
<feature type="region of interest" description="Disordered" evidence="6">
    <location>
        <begin position="1152"/>
        <end position="1268"/>
    </location>
</feature>
<keyword evidence="1 5" id="KW-0479">Metal-binding</keyword>
<evidence type="ECO:0000256" key="2">
    <source>
        <dbReference type="ARBA" id="ARBA00022771"/>
    </source>
</evidence>
<feature type="compositionally biased region" description="Basic and acidic residues" evidence="6">
    <location>
        <begin position="992"/>
        <end position="1003"/>
    </location>
</feature>
<dbReference type="EMBL" id="VAHF01000006">
    <property type="protein sequence ID" value="TXG59758.1"/>
    <property type="molecule type" value="Genomic_DNA"/>
</dbReference>
<feature type="domain" description="PHD-type" evidence="7">
    <location>
        <begin position="136"/>
        <end position="202"/>
    </location>
</feature>
<feature type="compositionally biased region" description="Polar residues" evidence="6">
    <location>
        <begin position="1040"/>
        <end position="1050"/>
    </location>
</feature>
<feature type="compositionally biased region" description="Low complexity" evidence="6">
    <location>
        <begin position="1128"/>
        <end position="1137"/>
    </location>
</feature>
<evidence type="ECO:0000256" key="5">
    <source>
        <dbReference type="PROSITE-ProRule" id="PRU00723"/>
    </source>
</evidence>
<dbReference type="GO" id="GO:0003677">
    <property type="term" value="F:DNA binding"/>
    <property type="evidence" value="ECO:0007669"/>
    <property type="project" value="UniProtKB-KW"/>
</dbReference>
<feature type="compositionally biased region" description="Low complexity" evidence="6">
    <location>
        <begin position="1353"/>
        <end position="1364"/>
    </location>
</feature>
<dbReference type="InterPro" id="IPR019835">
    <property type="entry name" value="SWIB_domain"/>
</dbReference>
<feature type="region of interest" description="Disordered" evidence="6">
    <location>
        <begin position="323"/>
        <end position="353"/>
    </location>
</feature>
<feature type="compositionally biased region" description="Basic and acidic residues" evidence="6">
    <location>
        <begin position="710"/>
        <end position="737"/>
    </location>
</feature>
<organism evidence="12 13">
    <name type="scientific">Acer yangbiense</name>
    <dbReference type="NCBI Taxonomy" id="1000413"/>
    <lineage>
        <taxon>Eukaryota</taxon>
        <taxon>Viridiplantae</taxon>
        <taxon>Streptophyta</taxon>
        <taxon>Embryophyta</taxon>
        <taxon>Tracheophyta</taxon>
        <taxon>Spermatophyta</taxon>
        <taxon>Magnoliopsida</taxon>
        <taxon>eudicotyledons</taxon>
        <taxon>Gunneridae</taxon>
        <taxon>Pentapetalae</taxon>
        <taxon>rosids</taxon>
        <taxon>malvids</taxon>
        <taxon>Sapindales</taxon>
        <taxon>Sapindaceae</taxon>
        <taxon>Hippocastanoideae</taxon>
        <taxon>Acereae</taxon>
        <taxon>Acer</taxon>
    </lineage>
</organism>
<dbReference type="CDD" id="cd15568">
    <property type="entry name" value="PHD5_NSD"/>
    <property type="match status" value="1"/>
</dbReference>
<dbReference type="SUPFAM" id="SSF90229">
    <property type="entry name" value="CCCH zinc finger"/>
    <property type="match status" value="1"/>
</dbReference>
<dbReference type="PANTHER" id="PTHR46695:SF4">
    <property type="entry name" value="ZINC FINGER CCCH DOMAIN-CONTAINING PROTEIN 44"/>
    <property type="match status" value="1"/>
</dbReference>
<evidence type="ECO:0000259" key="9">
    <source>
        <dbReference type="PROSITE" id="PS50829"/>
    </source>
</evidence>
<dbReference type="Gene3D" id="3.30.40.10">
    <property type="entry name" value="Zinc/RING finger domain, C3HC4 (zinc finger)"/>
    <property type="match status" value="1"/>
</dbReference>
<dbReference type="InterPro" id="IPR019786">
    <property type="entry name" value="Zinc_finger_PHD-type_CS"/>
</dbReference>
<dbReference type="Gene3D" id="3.90.70.200">
    <property type="entry name" value="Plus-3 domain"/>
    <property type="match status" value="1"/>
</dbReference>
<keyword evidence="2 5" id="KW-0863">Zinc-finger</keyword>
<feature type="zinc finger region" description="C3H1-type" evidence="5">
    <location>
        <begin position="1545"/>
        <end position="1570"/>
    </location>
</feature>
<feature type="compositionally biased region" description="Basic and acidic residues" evidence="6">
    <location>
        <begin position="1394"/>
        <end position="1403"/>
    </location>
</feature>
<feature type="compositionally biased region" description="Polar residues" evidence="6">
    <location>
        <begin position="457"/>
        <end position="466"/>
    </location>
</feature>
<feature type="domain" description="C3H1-type" evidence="8">
    <location>
        <begin position="1545"/>
        <end position="1570"/>
    </location>
</feature>
<feature type="compositionally biased region" description="Polar residues" evidence="6">
    <location>
        <begin position="1478"/>
        <end position="1488"/>
    </location>
</feature>
<sequence length="1570" mass="173497">MEQQHLHHREQQQQQLFQELERESRFYKPSLQEEVPSQQNFDDGLREIQLTSVDHCDDIRGPADSQPAGAPEDAVVRDADVAVRGAGSGIVDVEVKVVETAKRKRGRPPRVQAKTATATAHPLPRPQLRKQTDEEEDVCFICFDGGSLVLCDRKGCPKAYHPSCIKRDEAFFQSKAKWNCGWHICSSCQKASHYLCYTCTYSLCKGCTKDADFVCVRGNKGFCGICMRTIMLIENITIGGQEKVQVDFDDTSSWEYLFKVYWIYLKGKISLTLDELTQAKNPWKPPAVMVSRRESSGKLYDFNYNKRSSSENVGGYSEINHAKRRKTKHQLEFSNKVNSPSTEKSSVDKGKHLPEGEKWATNELLELVTHMKHGDTSVMSLFDVQALLLEYIKKNNLRDPSRKCEIICDVRLSNLFGKERVGHIEMLKLLEYHFLSQEKLSAVPCITGVTDTVASQVETNANNDNQPIVGDDKRRKTRKKADNKGAQANLDEYAAIDAHNINLIYLKRSSMESLISEADKFHDKVVGSMVRIKISGSDQKQDMYRLVQVIGTSKATEPYKIGERATDVMLEISNLNKKEMVSMDGISNQEFSEEECKRLRQCIKFGLIKSFTVGEIQEKAVTLQALRVNELLESEKLRLNHLRDRANENGHRKEYPLLLEIITIFLLKFLMLIISALLVFTLNVFNFTGECVEKLQLLNSPDERKRRLVEIPEVHTDPNMDPNYKSEDDAGEFDEKKRVKTLRPRNPSFGGNEREPISARKVGDASSDSASRAQINSTTTLERSTNMSNTFYVDRDGTTRILEGVNESPQKQGKESFELVNNSAVGRSEFLSGVALGESPPSNSAGMAQSVINFEAEKMWHYQDPTGKIQGPFALVQLRKWNEIGHFPPDLRVWMIDQKQGDSILLTDALNGQCPRGPLLHNSCLLPQDVRAISDDICKTSDGECSESINTTHGDNKRVDDTTHEDNKRVDDTTHKDNKRVDGSLNSMQIDDSAKSESNDEAVKSNGLVSHSSNLTKPAAVNSNEGQIENIFPGGDSLKGNHSWSEQQPECNLLPSPAPSEKQCETVSHQVKENQGGEMWKSDSLNEGSHKTAEGQINVGLGSDKQVDSEGNSGQSSGQNWRPPPPLDSSSNNWDSNSSFVALAKSLGLSDENQDIDFSGLPSPTPPKPSHGDLKDQDAEVKQSVSSDAPMQDSGRSWSTASSPAEAGPQLPGEWGRYSPTPANPSVEEWDSDLLPSSSLRPTEMASDHSATPTSGNCQLAHTSPSHPASNAAWRAIIVVTEPDEFTPLAADESVSDLLAEVEAMESLNRLASSPTSALRCGVELTRGSENDCFSPVDGFSPTPDPGKSDAMSSSSDLQLHSHSTVTDEQLVVSQADVLEPPKSSVGHSSTSAKAEKDRKPSDDSVNQCEAGSNHQRPLPPVTSLNMAAPSTTWRVESETTNTNRGVVQGSGNFGLGGLARENADWGIGQWTGPEHTGMNSSSTSVGNPTLWGSQPRYGGDRYSSQRVYDSHGREIFSRDRGRPALNRQTLHSVGNGGGSYRPTPKGQRICKFYESGFCKKGASCTYRHP</sequence>
<reference evidence="13" key="1">
    <citation type="journal article" date="2019" name="Gigascience">
        <title>De novo genome assembly of the endangered Acer yangbiense, a plant species with extremely small populations endemic to Yunnan Province, China.</title>
        <authorList>
            <person name="Yang J."/>
            <person name="Wariss H.M."/>
            <person name="Tao L."/>
            <person name="Zhang R."/>
            <person name="Yun Q."/>
            <person name="Hollingsworth P."/>
            <person name="Dao Z."/>
            <person name="Luo G."/>
            <person name="Guo H."/>
            <person name="Ma Y."/>
            <person name="Sun W."/>
        </authorList>
    </citation>
    <scope>NUCLEOTIDE SEQUENCE [LARGE SCALE GENOMIC DNA]</scope>
    <source>
        <strain evidence="13">cv. Malutang</strain>
    </source>
</reference>
<evidence type="ECO:0000259" key="7">
    <source>
        <dbReference type="PROSITE" id="PS50016"/>
    </source>
</evidence>
<dbReference type="SUPFAM" id="SSF55277">
    <property type="entry name" value="GYF domain"/>
    <property type="match status" value="1"/>
</dbReference>
<dbReference type="InterPro" id="IPR004343">
    <property type="entry name" value="Plus-3_dom"/>
</dbReference>
<dbReference type="InterPro" id="IPR013083">
    <property type="entry name" value="Znf_RING/FYVE/PHD"/>
</dbReference>
<keyword evidence="4" id="KW-0238">DNA-binding</keyword>
<dbReference type="InterPro" id="IPR003169">
    <property type="entry name" value="GYF"/>
</dbReference>
<dbReference type="SMART" id="SM00719">
    <property type="entry name" value="Plus3"/>
    <property type="match status" value="1"/>
</dbReference>
<dbReference type="InterPro" id="IPR011011">
    <property type="entry name" value="Znf_FYVE_PHD"/>
</dbReference>
<dbReference type="InterPro" id="IPR036885">
    <property type="entry name" value="SWIB_MDM2_dom_sf"/>
</dbReference>
<dbReference type="GO" id="GO:0008270">
    <property type="term" value="F:zinc ion binding"/>
    <property type="evidence" value="ECO:0007669"/>
    <property type="project" value="UniProtKB-KW"/>
</dbReference>
<evidence type="ECO:0000259" key="11">
    <source>
        <dbReference type="PROSITE" id="PS51925"/>
    </source>
</evidence>
<evidence type="ECO:0000256" key="3">
    <source>
        <dbReference type="ARBA" id="ARBA00022833"/>
    </source>
</evidence>
<feature type="compositionally biased region" description="Polar residues" evidence="6">
    <location>
        <begin position="766"/>
        <end position="783"/>
    </location>
</feature>
<feature type="compositionally biased region" description="Polar residues" evidence="6">
    <location>
        <begin position="332"/>
        <end position="344"/>
    </location>
</feature>
<dbReference type="CDD" id="cd00072">
    <property type="entry name" value="GYF"/>
    <property type="match status" value="1"/>
</dbReference>
<keyword evidence="13" id="KW-1185">Reference proteome</keyword>
<dbReference type="InterPro" id="IPR003121">
    <property type="entry name" value="SWIB_MDM2_domain"/>
</dbReference>
<dbReference type="PROSITE" id="PS51360">
    <property type="entry name" value="PLUS3"/>
    <property type="match status" value="1"/>
</dbReference>
<dbReference type="SMART" id="SM00151">
    <property type="entry name" value="SWIB"/>
    <property type="match status" value="1"/>
</dbReference>
<dbReference type="Pfam" id="PF02213">
    <property type="entry name" value="GYF"/>
    <property type="match status" value="1"/>
</dbReference>
<evidence type="ECO:0000256" key="1">
    <source>
        <dbReference type="ARBA" id="ARBA00022723"/>
    </source>
</evidence>
<dbReference type="Gene3D" id="1.10.245.10">
    <property type="entry name" value="SWIB/MDM2 domain"/>
    <property type="match status" value="1"/>
</dbReference>
<feature type="domain" description="GYF" evidence="9">
    <location>
        <begin position="857"/>
        <end position="911"/>
    </location>
</feature>
<dbReference type="SUPFAM" id="SSF47592">
    <property type="entry name" value="SWIB/MDM2 domain"/>
    <property type="match status" value="1"/>
</dbReference>
<feature type="compositionally biased region" description="Basic and acidic residues" evidence="6">
    <location>
        <begin position="1170"/>
        <end position="1181"/>
    </location>
</feature>
<feature type="region of interest" description="Disordered" evidence="6">
    <location>
        <begin position="942"/>
        <end position="1137"/>
    </location>
</feature>
<dbReference type="OrthoDB" id="6415790at2759"/>
<feature type="region of interest" description="Disordered" evidence="6">
    <location>
        <begin position="710"/>
        <end position="783"/>
    </location>
</feature>
<dbReference type="InterPro" id="IPR000571">
    <property type="entry name" value="Znf_CCCH"/>
</dbReference>
<evidence type="ECO:0000259" key="8">
    <source>
        <dbReference type="PROSITE" id="PS50103"/>
    </source>
</evidence>
<feature type="region of interest" description="Disordered" evidence="6">
    <location>
        <begin position="1332"/>
        <end position="1364"/>
    </location>
</feature>
<comment type="caution">
    <text evidence="12">The sequence shown here is derived from an EMBL/GenBank/DDBJ whole genome shotgun (WGS) entry which is preliminary data.</text>
</comment>
<dbReference type="Gene3D" id="3.30.1490.40">
    <property type="match status" value="1"/>
</dbReference>
<feature type="compositionally biased region" description="Polar residues" evidence="6">
    <location>
        <begin position="1404"/>
        <end position="1416"/>
    </location>
</feature>
<dbReference type="CDD" id="cd10567">
    <property type="entry name" value="SWIB-MDM2_like"/>
    <property type="match status" value="1"/>
</dbReference>
<protein>
    <recommendedName>
        <fullName evidence="14">Zinc finger CCCH domain-containing protein 44</fullName>
    </recommendedName>
</protein>
<dbReference type="PROSITE" id="PS50829">
    <property type="entry name" value="GYF"/>
    <property type="match status" value="1"/>
</dbReference>
<dbReference type="SMART" id="SM00249">
    <property type="entry name" value="PHD"/>
    <property type="match status" value="1"/>
</dbReference>
<dbReference type="PROSITE" id="PS01359">
    <property type="entry name" value="ZF_PHD_1"/>
    <property type="match status" value="1"/>
</dbReference>
<dbReference type="Pfam" id="PF02201">
    <property type="entry name" value="SWIB"/>
    <property type="match status" value="1"/>
</dbReference>
<feature type="domain" description="DM2" evidence="11">
    <location>
        <begin position="353"/>
        <end position="436"/>
    </location>
</feature>
<evidence type="ECO:0000259" key="10">
    <source>
        <dbReference type="PROSITE" id="PS51360"/>
    </source>
</evidence>
<feature type="compositionally biased region" description="Basic and acidic residues" evidence="6">
    <location>
        <begin position="954"/>
        <end position="982"/>
    </location>
</feature>
<dbReference type="InterPro" id="IPR036855">
    <property type="entry name" value="Znf_CCCH_sf"/>
</dbReference>
<feature type="region of interest" description="Disordered" evidence="6">
    <location>
        <begin position="1379"/>
        <end position="1426"/>
    </location>
</feature>
<dbReference type="PROSITE" id="PS50016">
    <property type="entry name" value="ZF_PHD_2"/>
    <property type="match status" value="1"/>
</dbReference>
<dbReference type="SUPFAM" id="SSF159042">
    <property type="entry name" value="Plus3-like"/>
    <property type="match status" value="1"/>
</dbReference>
<dbReference type="InterPro" id="IPR058668">
    <property type="entry name" value="NERD_dom"/>
</dbReference>
<feature type="compositionally biased region" description="Polar residues" evidence="6">
    <location>
        <begin position="1007"/>
        <end position="1027"/>
    </location>
</feature>
<evidence type="ECO:0008006" key="14">
    <source>
        <dbReference type="Google" id="ProtNLM"/>
    </source>
</evidence>
<dbReference type="SUPFAM" id="SSF57903">
    <property type="entry name" value="FYVE/PHD zinc finger"/>
    <property type="match status" value="1"/>
</dbReference>
<dbReference type="Pfam" id="PF25980">
    <property type="entry name" value="NERD_plant"/>
    <property type="match status" value="1"/>
</dbReference>
<feature type="compositionally biased region" description="Polar residues" evidence="6">
    <location>
        <begin position="1431"/>
        <end position="1446"/>
    </location>
</feature>
<feature type="compositionally biased region" description="Polar residues" evidence="6">
    <location>
        <begin position="1249"/>
        <end position="1268"/>
    </location>
</feature>
<proteinExistence type="predicted"/>
<evidence type="ECO:0000313" key="13">
    <source>
        <dbReference type="Proteomes" id="UP000323000"/>
    </source>
</evidence>
<dbReference type="InterPro" id="IPR001965">
    <property type="entry name" value="Znf_PHD"/>
</dbReference>
<dbReference type="PROSITE" id="PS51925">
    <property type="entry name" value="SWIB_MDM2"/>
    <property type="match status" value="1"/>
</dbReference>
<evidence type="ECO:0000256" key="4">
    <source>
        <dbReference type="ARBA" id="ARBA00023125"/>
    </source>
</evidence>
<evidence type="ECO:0000256" key="6">
    <source>
        <dbReference type="SAM" id="MobiDB-lite"/>
    </source>
</evidence>
<dbReference type="Proteomes" id="UP000323000">
    <property type="component" value="Chromosome 6"/>
</dbReference>
<dbReference type="InterPro" id="IPR035445">
    <property type="entry name" value="GYF-like_dom_sf"/>
</dbReference>
<dbReference type="InterPro" id="IPR036128">
    <property type="entry name" value="Plus3-like_sf"/>
</dbReference>
<evidence type="ECO:0000313" key="12">
    <source>
        <dbReference type="EMBL" id="TXG59758.1"/>
    </source>
</evidence>
<dbReference type="Pfam" id="PF03126">
    <property type="entry name" value="Plus-3"/>
    <property type="match status" value="1"/>
</dbReference>
<feature type="compositionally biased region" description="Low complexity" evidence="6">
    <location>
        <begin position="1111"/>
        <end position="1120"/>
    </location>
</feature>
<name>A0A5C7HSD9_9ROSI</name>
<gene>
    <name evidence="12" type="ORF">EZV62_014331</name>
</gene>
<keyword evidence="3 5" id="KW-0862">Zinc</keyword>
<feature type="region of interest" description="Disordered" evidence="6">
    <location>
        <begin position="1431"/>
        <end position="1450"/>
    </location>
</feature>
<feature type="domain" description="Plus3" evidence="10">
    <location>
        <begin position="495"/>
        <end position="628"/>
    </location>
</feature>
<accession>A0A5C7HSD9</accession>